<evidence type="ECO:0000256" key="6">
    <source>
        <dbReference type="ARBA" id="ARBA00023136"/>
    </source>
</evidence>
<dbReference type="STRING" id="355243.SAMN03080615_00720"/>
<keyword evidence="7" id="KW-0564">Palmitate</keyword>
<dbReference type="RefSeq" id="WP_091354153.1">
    <property type="nucleotide sequence ID" value="NZ_AP025284.1"/>
</dbReference>
<dbReference type="PANTHER" id="PTHR41164">
    <property type="entry name" value="CURLI PRODUCTION ASSEMBLY/TRANSPORT COMPONENT CSGG"/>
    <property type="match status" value="1"/>
</dbReference>
<comment type="function">
    <text evidence="1">May be involved in the biogenesis of curli organelles.</text>
</comment>
<name>A0A1H9E6F0_9GAMM</name>
<evidence type="ECO:0000256" key="7">
    <source>
        <dbReference type="ARBA" id="ARBA00023139"/>
    </source>
</evidence>
<accession>A0A1H9E6F0</accession>
<evidence type="ECO:0000256" key="8">
    <source>
        <dbReference type="ARBA" id="ARBA00023288"/>
    </source>
</evidence>
<gene>
    <name evidence="9" type="ORF">SAMN03080615_00720</name>
</gene>
<dbReference type="PANTHER" id="PTHR41164:SF1">
    <property type="entry name" value="CURLI PRODUCTION ASSEMBLY_TRANSPORT COMPONENT CSGG"/>
    <property type="match status" value="1"/>
</dbReference>
<keyword evidence="6" id="KW-0472">Membrane</keyword>
<keyword evidence="8" id="KW-0449">Lipoprotein</keyword>
<dbReference type="OrthoDB" id="9793163at2"/>
<dbReference type="Gene3D" id="3.40.50.10610">
    <property type="entry name" value="ABC-type transport auxiliary lipoprotein component"/>
    <property type="match status" value="1"/>
</dbReference>
<organism evidence="9 10">
    <name type="scientific">Amphritea atlantica</name>
    <dbReference type="NCBI Taxonomy" id="355243"/>
    <lineage>
        <taxon>Bacteria</taxon>
        <taxon>Pseudomonadati</taxon>
        <taxon>Pseudomonadota</taxon>
        <taxon>Gammaproteobacteria</taxon>
        <taxon>Oceanospirillales</taxon>
        <taxon>Oceanospirillaceae</taxon>
        <taxon>Amphritea</taxon>
    </lineage>
</organism>
<evidence type="ECO:0000256" key="1">
    <source>
        <dbReference type="ARBA" id="ARBA00003989"/>
    </source>
</evidence>
<dbReference type="SUPFAM" id="SSF52964">
    <property type="entry name" value="TolB, N-terminal domain"/>
    <property type="match status" value="1"/>
</dbReference>
<comment type="similarity">
    <text evidence="2">Belongs to the CsgG family.</text>
</comment>
<dbReference type="Pfam" id="PF03783">
    <property type="entry name" value="CsgG"/>
    <property type="match status" value="1"/>
</dbReference>
<sequence>MFIKHKGLAAKSAVVLFSAVLVTGCATESHRQIEPQKVETYRATYQGPRTTLVVGNFDNRSNYLQGMFSADNNRLGNQAQTILKTHLQQTNRFNVVDRQSMADLKQEAGLSGVKQKIQGARYVVTGDVTEFGRKVTGDKQLFGILGKGKTQTAYAKVSLNIVDVVTSQIVYSTQGAGEYELSNREVIGFGGAAGYDATLNGKVLNFAIMEAVNNLVTDMQNGTWKIEQ</sequence>
<evidence type="ECO:0000256" key="4">
    <source>
        <dbReference type="ARBA" id="ARBA00022475"/>
    </source>
</evidence>
<dbReference type="GO" id="GO:0030288">
    <property type="term" value="C:outer membrane-bounded periplasmic space"/>
    <property type="evidence" value="ECO:0007669"/>
    <property type="project" value="InterPro"/>
</dbReference>
<dbReference type="PROSITE" id="PS51257">
    <property type="entry name" value="PROKAR_LIPOPROTEIN"/>
    <property type="match status" value="1"/>
</dbReference>
<dbReference type="InterPro" id="IPR005534">
    <property type="entry name" value="Curli_assmbl/transp-comp_CsgG"/>
</dbReference>
<proteinExistence type="inferred from homology"/>
<evidence type="ECO:0000256" key="2">
    <source>
        <dbReference type="ARBA" id="ARBA00008899"/>
    </source>
</evidence>
<evidence type="ECO:0000313" key="9">
    <source>
        <dbReference type="EMBL" id="SEQ21304.1"/>
    </source>
</evidence>
<dbReference type="AlphaFoldDB" id="A0A1H9E6F0"/>
<evidence type="ECO:0000256" key="3">
    <source>
        <dbReference type="ARBA" id="ARBA00014028"/>
    </source>
</evidence>
<keyword evidence="10" id="KW-1185">Reference proteome</keyword>
<keyword evidence="4" id="KW-1003">Cell membrane</keyword>
<keyword evidence="5" id="KW-0732">Signal</keyword>
<evidence type="ECO:0000256" key="5">
    <source>
        <dbReference type="ARBA" id="ARBA00022729"/>
    </source>
</evidence>
<protein>
    <recommendedName>
        <fullName evidence="3">Curli production assembly/transport component CsgG</fullName>
    </recommendedName>
</protein>
<reference evidence="10" key="1">
    <citation type="submission" date="2016-10" db="EMBL/GenBank/DDBJ databases">
        <authorList>
            <person name="Varghese N."/>
            <person name="Submissions S."/>
        </authorList>
    </citation>
    <scope>NUCLEOTIDE SEQUENCE [LARGE SCALE GENOMIC DNA]</scope>
    <source>
        <strain evidence="10">DSM 18887</strain>
    </source>
</reference>
<dbReference type="EMBL" id="FOGB01000002">
    <property type="protein sequence ID" value="SEQ21304.1"/>
    <property type="molecule type" value="Genomic_DNA"/>
</dbReference>
<evidence type="ECO:0000313" key="10">
    <source>
        <dbReference type="Proteomes" id="UP000198749"/>
    </source>
</evidence>
<dbReference type="Proteomes" id="UP000198749">
    <property type="component" value="Unassembled WGS sequence"/>
</dbReference>